<dbReference type="InterPro" id="IPR005878">
    <property type="entry name" value="Ribosom_uL1_bac-type"/>
</dbReference>
<keyword evidence="11" id="KW-0934">Plastid</keyword>
<evidence type="ECO:0000256" key="1">
    <source>
        <dbReference type="ARBA" id="ARBA00010531"/>
    </source>
</evidence>
<evidence type="ECO:0000256" key="10">
    <source>
        <dbReference type="RuleBase" id="RU000659"/>
    </source>
</evidence>
<dbReference type="GO" id="GO:0006412">
    <property type="term" value="P:translation"/>
    <property type="evidence" value="ECO:0007669"/>
    <property type="project" value="UniProtKB-UniRule"/>
</dbReference>
<comment type="subunit">
    <text evidence="2 9">Part of the 50S ribosomal subunit.</text>
</comment>
<evidence type="ECO:0000256" key="5">
    <source>
        <dbReference type="ARBA" id="ARBA00022980"/>
    </source>
</evidence>
<dbReference type="PIRSF" id="PIRSF002155">
    <property type="entry name" value="Ribosomal_L1"/>
    <property type="match status" value="1"/>
</dbReference>
<proteinExistence type="inferred from homology"/>
<dbReference type="InterPro" id="IPR023673">
    <property type="entry name" value="Ribosomal_uL1_CS"/>
</dbReference>
<comment type="similarity">
    <text evidence="1 9 10">Belongs to the universal ribosomal protein uL1 family.</text>
</comment>
<dbReference type="PANTHER" id="PTHR36427:SF3">
    <property type="entry name" value="LARGE RIBOSOMAL SUBUNIT PROTEIN UL1M"/>
    <property type="match status" value="1"/>
</dbReference>
<dbReference type="Gene3D" id="3.30.190.20">
    <property type="match status" value="1"/>
</dbReference>
<dbReference type="InterPro" id="IPR028364">
    <property type="entry name" value="Ribosomal_uL1/biogenesis"/>
</dbReference>
<dbReference type="GO" id="GO:0003735">
    <property type="term" value="F:structural constituent of ribosome"/>
    <property type="evidence" value="ECO:0007669"/>
    <property type="project" value="InterPro"/>
</dbReference>
<gene>
    <name evidence="9 11" type="primary">rpl1</name>
</gene>
<dbReference type="GO" id="GO:0009507">
    <property type="term" value="C:chloroplast"/>
    <property type="evidence" value="ECO:0007669"/>
    <property type="project" value="UniProtKB-SubCell"/>
</dbReference>
<dbReference type="GO" id="GO:0019843">
    <property type="term" value="F:rRNA binding"/>
    <property type="evidence" value="ECO:0007669"/>
    <property type="project" value="UniProtKB-UniRule"/>
</dbReference>
<comment type="function">
    <text evidence="7 9">Binds directly to 23S rRNA. Might be involved in E site tRNA release.</text>
</comment>
<keyword evidence="11" id="KW-0150">Chloroplast</keyword>
<keyword evidence="4 9" id="KW-0694">RNA-binding</keyword>
<dbReference type="PANTHER" id="PTHR36427">
    <property type="entry name" value="54S RIBOSOMAL PROTEIN L1, MITOCHONDRIAL"/>
    <property type="match status" value="1"/>
</dbReference>
<reference evidence="11" key="1">
    <citation type="submission" date="2014-03" db="EMBL/GenBank/DDBJ databases">
        <title>Metagenomic reconstruction of the complete chloroplast and mitochondrial genomes of a novel unicellular red alga from the Cyanidiaceae family.</title>
        <authorList>
            <person name="Servin-Garciduenas L.E."/>
            <person name="Martinez-Romero E."/>
        </authorList>
    </citation>
    <scope>NUCLEOTIDE SEQUENCE</scope>
    <source>
        <strain evidence="11">MX-AZ01</strain>
    </source>
</reference>
<dbReference type="Gene3D" id="3.40.50.790">
    <property type="match status" value="1"/>
</dbReference>
<evidence type="ECO:0000256" key="2">
    <source>
        <dbReference type="ARBA" id="ARBA00011838"/>
    </source>
</evidence>
<dbReference type="Pfam" id="PF00687">
    <property type="entry name" value="Ribosomal_L1"/>
    <property type="match status" value="1"/>
</dbReference>
<protein>
    <recommendedName>
        <fullName evidence="8 9">Large ribosomal subunit protein uL1c</fullName>
    </recommendedName>
</protein>
<dbReference type="FunFam" id="3.40.50.790:FF:000001">
    <property type="entry name" value="50S ribosomal protein L1"/>
    <property type="match status" value="1"/>
</dbReference>
<dbReference type="CDD" id="cd00403">
    <property type="entry name" value="Ribosomal_L1"/>
    <property type="match status" value="1"/>
</dbReference>
<evidence type="ECO:0000313" key="11">
    <source>
        <dbReference type="EMBL" id="AIA61148.1"/>
    </source>
</evidence>
<comment type="subcellular location">
    <subcellularLocation>
        <location evidence="9">Plastid</location>
        <location evidence="9">Chloroplast</location>
    </subcellularLocation>
</comment>
<keyword evidence="3 9" id="KW-0699">rRNA-binding</keyword>
<evidence type="ECO:0000256" key="3">
    <source>
        <dbReference type="ARBA" id="ARBA00022730"/>
    </source>
</evidence>
<dbReference type="EMBL" id="KJ569775">
    <property type="protein sequence ID" value="AIA61148.1"/>
    <property type="molecule type" value="Genomic_DNA"/>
</dbReference>
<dbReference type="InterPro" id="IPR023674">
    <property type="entry name" value="Ribosomal_uL1-like"/>
</dbReference>
<dbReference type="AlphaFoldDB" id="A0A060A8X1"/>
<sequence length="223" mass="24606">MKRSKRYLSALSQVKSSWYAPKEAIDVLKRIATAKFIETAEAHIRLNLDPKYSDQQVRASVVLPKGTGKSIRIAVITKQTDIEGADLIGSEDLCERIANSQIDFDCLIATPDMMPALAKLGKILGPRGLMPSPKSGTVTTNVASAIKAFRSGQIEYRTDKTGIIHVPFGRINFDTEDLYANLVAIKQSIETNKPSGASGQYWKSFVITTTMSPSIRLDMQQWI</sequence>
<keyword evidence="6 9" id="KW-0687">Ribonucleoprotein</keyword>
<dbReference type="GO" id="GO:0015934">
    <property type="term" value="C:large ribosomal subunit"/>
    <property type="evidence" value="ECO:0007669"/>
    <property type="project" value="InterPro"/>
</dbReference>
<dbReference type="SUPFAM" id="SSF56808">
    <property type="entry name" value="Ribosomal protein L1"/>
    <property type="match status" value="1"/>
</dbReference>
<evidence type="ECO:0000256" key="7">
    <source>
        <dbReference type="ARBA" id="ARBA00025388"/>
    </source>
</evidence>
<dbReference type="NCBIfam" id="TIGR01169">
    <property type="entry name" value="rplA_bact"/>
    <property type="match status" value="1"/>
</dbReference>
<dbReference type="InterPro" id="IPR002143">
    <property type="entry name" value="Ribosomal_uL1"/>
</dbReference>
<dbReference type="PROSITE" id="PS01199">
    <property type="entry name" value="RIBOSOMAL_L1"/>
    <property type="match status" value="1"/>
</dbReference>
<evidence type="ECO:0000256" key="8">
    <source>
        <dbReference type="ARBA" id="ARBA00035205"/>
    </source>
</evidence>
<evidence type="ECO:0000256" key="4">
    <source>
        <dbReference type="ARBA" id="ARBA00022884"/>
    </source>
</evidence>
<keyword evidence="5 9" id="KW-0689">Ribosomal protein</keyword>
<dbReference type="InterPro" id="IPR016095">
    <property type="entry name" value="Ribosomal_uL1_3-a/b-sand"/>
</dbReference>
<geneLocation type="chloroplast" evidence="11"/>
<accession>A0A060A8X1</accession>
<name>A0A060A8X1_9RHOD</name>
<evidence type="ECO:0000256" key="9">
    <source>
        <dbReference type="HAMAP-Rule" id="MF_01318"/>
    </source>
</evidence>
<organism evidence="11">
    <name type="scientific">Cyanidiaceae sp. MX-AZ01</name>
    <dbReference type="NCBI Taxonomy" id="1503164"/>
    <lineage>
        <taxon>Eukaryota</taxon>
        <taxon>Rhodophyta</taxon>
        <taxon>Bangiophyceae</taxon>
        <taxon>Cyanidiales</taxon>
        <taxon>Cyanidiaceae</taxon>
    </lineage>
</organism>
<evidence type="ECO:0000256" key="6">
    <source>
        <dbReference type="ARBA" id="ARBA00023274"/>
    </source>
</evidence>
<dbReference type="HAMAP" id="MF_01318_B">
    <property type="entry name" value="Ribosomal_uL1_B"/>
    <property type="match status" value="1"/>
</dbReference>